<dbReference type="EMBL" id="HBIV01052573">
    <property type="protein sequence ID" value="CAE0684266.1"/>
    <property type="molecule type" value="Transcribed_RNA"/>
</dbReference>
<name>A0A6V3UNQ7_9EUKA</name>
<feature type="region of interest" description="Disordered" evidence="1">
    <location>
        <begin position="1"/>
        <end position="35"/>
    </location>
</feature>
<dbReference type="EMBL" id="HBIV01052576">
    <property type="protein sequence ID" value="CAE0684269.1"/>
    <property type="molecule type" value="Transcribed_RNA"/>
</dbReference>
<evidence type="ECO:0000256" key="1">
    <source>
        <dbReference type="SAM" id="MobiDB-lite"/>
    </source>
</evidence>
<feature type="compositionally biased region" description="Basic and acidic residues" evidence="1">
    <location>
        <begin position="1"/>
        <end position="20"/>
    </location>
</feature>
<proteinExistence type="predicted"/>
<reference evidence="2" key="1">
    <citation type="submission" date="2021-01" db="EMBL/GenBank/DDBJ databases">
        <authorList>
            <person name="Corre E."/>
            <person name="Pelletier E."/>
            <person name="Niang G."/>
            <person name="Scheremetjew M."/>
            <person name="Finn R."/>
            <person name="Kale V."/>
            <person name="Holt S."/>
            <person name="Cochrane G."/>
            <person name="Meng A."/>
            <person name="Brown T."/>
            <person name="Cohen L."/>
        </authorList>
    </citation>
    <scope>NUCLEOTIDE SEQUENCE</scope>
    <source>
        <strain evidence="2">CCCM811</strain>
    </source>
</reference>
<dbReference type="AlphaFoldDB" id="A0A6V3UNQ7"/>
<sequence length="177" mass="19082">MEPRSEGWEKKWKRKPESPKNLHPRFSTEAPRTITTDAAPETAVAIATVIMIATVTTTVTVAEDEIVQGRATEDGMTEGGMIEGGGDTDVIATTVGTGEEGVIVTEEGETTRMIGALAGRIVMTKGKTTKRRTSVEERIAAARIPTPIAIPVALPRVPIAARLKRIVEKCFGDRMRN</sequence>
<evidence type="ECO:0000313" key="3">
    <source>
        <dbReference type="EMBL" id="CAE0684269.1"/>
    </source>
</evidence>
<accession>A0A6V3UNQ7</accession>
<evidence type="ECO:0000313" key="2">
    <source>
        <dbReference type="EMBL" id="CAE0684266.1"/>
    </source>
</evidence>
<gene>
    <name evidence="2" type="ORF">LGLO00237_LOCUS36054</name>
    <name evidence="3" type="ORF">LGLO00237_LOCUS36057</name>
</gene>
<organism evidence="2">
    <name type="scientific">Lotharella globosa</name>
    <dbReference type="NCBI Taxonomy" id="91324"/>
    <lineage>
        <taxon>Eukaryota</taxon>
        <taxon>Sar</taxon>
        <taxon>Rhizaria</taxon>
        <taxon>Cercozoa</taxon>
        <taxon>Chlorarachniophyceae</taxon>
        <taxon>Lotharella</taxon>
    </lineage>
</organism>
<protein>
    <submittedName>
        <fullName evidence="2">Uncharacterized protein</fullName>
    </submittedName>
</protein>